<dbReference type="AlphaFoldDB" id="A0A438DPP0"/>
<accession>A0A438DPP0</accession>
<dbReference type="InterPro" id="IPR012337">
    <property type="entry name" value="RNaseH-like_sf"/>
</dbReference>
<organism evidence="3 4">
    <name type="scientific">Vitis vinifera</name>
    <name type="common">Grape</name>
    <dbReference type="NCBI Taxonomy" id="29760"/>
    <lineage>
        <taxon>Eukaryota</taxon>
        <taxon>Viridiplantae</taxon>
        <taxon>Streptophyta</taxon>
        <taxon>Embryophyta</taxon>
        <taxon>Tracheophyta</taxon>
        <taxon>Spermatophyta</taxon>
        <taxon>Magnoliopsida</taxon>
        <taxon>eudicotyledons</taxon>
        <taxon>Gunneridae</taxon>
        <taxon>Pentapetalae</taxon>
        <taxon>rosids</taxon>
        <taxon>Vitales</taxon>
        <taxon>Vitaceae</taxon>
        <taxon>Viteae</taxon>
        <taxon>Vitis</taxon>
    </lineage>
</organism>
<name>A0A438DPP0_VITVI</name>
<evidence type="ECO:0000259" key="2">
    <source>
        <dbReference type="Pfam" id="PF05699"/>
    </source>
</evidence>
<feature type="compositionally biased region" description="Acidic residues" evidence="1">
    <location>
        <begin position="322"/>
        <end position="337"/>
    </location>
</feature>
<protein>
    <recommendedName>
        <fullName evidence="2">HAT C-terminal dimerisation domain-containing protein</fullName>
    </recommendedName>
</protein>
<proteinExistence type="predicted"/>
<dbReference type="Proteomes" id="UP000288805">
    <property type="component" value="Unassembled WGS sequence"/>
</dbReference>
<dbReference type="InterPro" id="IPR008906">
    <property type="entry name" value="HATC_C_dom"/>
</dbReference>
<dbReference type="PANTHER" id="PTHR32166:SF74">
    <property type="entry name" value="OS05G0256350 PROTEIN"/>
    <property type="match status" value="1"/>
</dbReference>
<evidence type="ECO:0000313" key="4">
    <source>
        <dbReference type="Proteomes" id="UP000288805"/>
    </source>
</evidence>
<dbReference type="GO" id="GO:0046983">
    <property type="term" value="F:protein dimerization activity"/>
    <property type="evidence" value="ECO:0007669"/>
    <property type="project" value="InterPro"/>
</dbReference>
<feature type="domain" description="HAT C-terminal dimerisation" evidence="2">
    <location>
        <begin position="199"/>
        <end position="255"/>
    </location>
</feature>
<feature type="region of interest" description="Disordered" evidence="1">
    <location>
        <begin position="304"/>
        <end position="344"/>
    </location>
</feature>
<feature type="compositionally biased region" description="Polar residues" evidence="1">
    <location>
        <begin position="304"/>
        <end position="319"/>
    </location>
</feature>
<evidence type="ECO:0000256" key="1">
    <source>
        <dbReference type="SAM" id="MobiDB-lite"/>
    </source>
</evidence>
<sequence>MNMESEDVNEDLFGLEDEDFDEEINSRMNVTNISSGGSNRGGSGVTYPSFQPMIKAIGQYGMGMKGPTFHEVSGPLVRVLRLVDGEKKAHMGYIYEAMNRAKDTIVRSFNGNEEKYKEIFNIIYKRWEIQLHRPLHAAGSKPCFVIIKIKINQTLVSQYKCILRLTRDPTKQEKVVVEVTLFTNAQGLFGNELAVRTRKTTTPTEWWAVYGASTPNLQRFAMKVLNLTCSASGCERNWSIFENIHSKRRNRMEDEDSHGGAQEYFVFDDDNLTWGDVARATGAEEARFDTRVRARASSSIIPPTRGIASSSRTLPSHSLINEDGDGDMIDSADEEDGEGYKCGEGNDDDDDFVDLEEELMIACCGQICYLSVF</sequence>
<dbReference type="Pfam" id="PF05699">
    <property type="entry name" value="Dimer_Tnp_hAT"/>
    <property type="match status" value="1"/>
</dbReference>
<dbReference type="SUPFAM" id="SSF53098">
    <property type="entry name" value="Ribonuclease H-like"/>
    <property type="match status" value="1"/>
</dbReference>
<dbReference type="PANTHER" id="PTHR32166">
    <property type="entry name" value="OSJNBA0013A04.12 PROTEIN"/>
    <property type="match status" value="1"/>
</dbReference>
<dbReference type="EMBL" id="QGNW01001539">
    <property type="protein sequence ID" value="RVW37448.1"/>
    <property type="molecule type" value="Genomic_DNA"/>
</dbReference>
<evidence type="ECO:0000313" key="3">
    <source>
        <dbReference type="EMBL" id="RVW37448.1"/>
    </source>
</evidence>
<comment type="caution">
    <text evidence="3">The sequence shown here is derived from an EMBL/GenBank/DDBJ whole genome shotgun (WGS) entry which is preliminary data.</text>
</comment>
<reference evidence="3 4" key="1">
    <citation type="journal article" date="2018" name="PLoS Genet.">
        <title>Population sequencing reveals clonal diversity and ancestral inbreeding in the grapevine cultivar Chardonnay.</title>
        <authorList>
            <person name="Roach M.J."/>
            <person name="Johnson D.L."/>
            <person name="Bohlmann J."/>
            <person name="van Vuuren H.J."/>
            <person name="Jones S.J."/>
            <person name="Pretorius I.S."/>
            <person name="Schmidt S.A."/>
            <person name="Borneman A.R."/>
        </authorList>
    </citation>
    <scope>NUCLEOTIDE SEQUENCE [LARGE SCALE GENOMIC DNA]</scope>
    <source>
        <strain evidence="4">cv. Chardonnay</strain>
        <tissue evidence="3">Leaf</tissue>
    </source>
</reference>
<gene>
    <name evidence="3" type="ORF">CK203_081639</name>
</gene>